<reference evidence="2 3" key="4">
    <citation type="journal article" date="2005" name="J. Mol. Biol.">
        <title>Genome comparison of Pseudomonas aeruginosa large phages.</title>
        <authorList>
            <person name="Hertveldt K."/>
            <person name="Lavigne R."/>
            <person name="Pleteneva E."/>
            <person name="Sernova N."/>
            <person name="Kurochkina L."/>
            <person name="Korchevskii R."/>
            <person name="Robben J."/>
            <person name="Mesyanzhinov V."/>
            <person name="Krylov V.N."/>
            <person name="Volckaert G."/>
        </authorList>
    </citation>
    <scope>NUCLEOTIDE SEQUENCE</scope>
</reference>
<reference evidence="2 3" key="1">
    <citation type="journal article" date="2002" name="Genetika">
        <title>Phenogenetic characterization of a group of giant Phi KZ-like bacteriophages of Pseudomonas aeruginosa].</title>
        <authorList>
            <person name="Burkal'tseva M.V."/>
            <person name="Krylov V.N."/>
            <person name="Pleteneva E.A."/>
            <person name="Shaburova O.V."/>
            <person name="Krylov S.V."/>
            <person name="Volckaert G."/>
            <person name="Sykilinda N.N."/>
            <person name="Kurochkina L.P."/>
            <person name="Mesyanzhinov V.V."/>
        </authorList>
    </citation>
    <scope>NUCLEOTIDE SEQUENCE [LARGE SCALE GENOMIC DNA]</scope>
</reference>
<name>Q2Z102_9CAUD</name>
<protein>
    <submittedName>
        <fullName evidence="2">Uncharacterized protein</fullName>
    </submittedName>
</protein>
<proteinExistence type="predicted"/>
<evidence type="ECO:0000313" key="3">
    <source>
        <dbReference type="Proteomes" id="UP000001239"/>
    </source>
</evidence>
<dbReference type="RefSeq" id="YP_418112.1">
    <property type="nucleotide sequence ID" value="NC_007623.1"/>
</dbReference>
<reference evidence="2 3" key="3">
    <citation type="journal article" date="2004" name="Bioinformatics">
        <title>PHIRE, a deterministic approach to reveal regulatory elements in bacteriophage genomes.</title>
        <authorList>
            <person name="Lavigne R."/>
            <person name="Sun W.D."/>
            <person name="Volckaert G."/>
        </authorList>
    </citation>
    <scope>NUCLEOTIDE SEQUENCE [LARGE SCALE GENOMIC DNA]</scope>
</reference>
<feature type="coiled-coil region" evidence="1">
    <location>
        <begin position="254"/>
        <end position="288"/>
    </location>
</feature>
<sequence>MNDVSPYRHFRLTYDITNMSSKQIIVKAKGGLSYLIRKPLEASWYPGAMIDIKFDRLYVGDFSFDKSAARSKFDRLLIDKIQAHLSFVSSKESHVDIRQYHDFGVTIKLNRDVVEDLEGEPIHSDILGITLYNREENTGDLYPLNTPDYTLNDLMKWGIGESDEPGGLHYYVYLNDPLSVQNPLYTNVMGKAVMVPTVREMNKDHGLYVGLVCGNSLPKKLFYTFDHLCDETLGFLGIFKTKAECEMGGNTERAMTAEKKVVELNKQLSSANNEISKLKDLVDENVRKSVELGIELTHLKSAHRLELMQARNERQLEVNRLQINNDATKVRSEMDKTLSKANLEFTRQRASANNWGEVAKAVGAIATVFAAGYKLCTS</sequence>
<evidence type="ECO:0000256" key="1">
    <source>
        <dbReference type="SAM" id="Coils"/>
    </source>
</evidence>
<accession>Q2Z102</accession>
<keyword evidence="3" id="KW-1185">Reference proteome</keyword>
<dbReference type="Proteomes" id="UP000001239">
    <property type="component" value="Segment"/>
</dbReference>
<dbReference type="EMBL" id="AJ697969">
    <property type="protein sequence ID" value="CAG27173.1"/>
    <property type="molecule type" value="Genomic_DNA"/>
</dbReference>
<dbReference type="GeneID" id="5176782"/>
<keyword evidence="1" id="KW-0175">Coiled coil</keyword>
<dbReference type="KEGG" id="vg:5176782"/>
<organism evidence="2 3">
    <name type="scientific">Pseudomonas phage EL</name>
    <dbReference type="NCBI Taxonomy" id="273133"/>
    <lineage>
        <taxon>Viruses</taxon>
        <taxon>Duplodnaviria</taxon>
        <taxon>Heunggongvirae</taxon>
        <taxon>Uroviricota</taxon>
        <taxon>Caudoviricetes</taxon>
        <taxon>Chimalliviridae</taxon>
        <taxon>Elvirus</taxon>
        <taxon>Elvirus EL</taxon>
    </lineage>
</organism>
<reference evidence="2 3" key="2">
    <citation type="journal article" date="2003" name="Res. Microbiol.">
        <title>Myoviridae bacteriophages of Pseudomonas aeruginosa: a long and complex evolutionary pathway.</title>
        <authorList>
            <person name="Krylov V.N."/>
            <person name="Pleteneva E.A."/>
            <person name="Bourkalsteva M.V."/>
            <person name="Shaburova O.V."/>
            <person name="Volckaert G."/>
            <person name="Sykilinda N.N."/>
            <person name="Kurochkina L.P."/>
            <person name="Mesyanzhinov V.V."/>
        </authorList>
    </citation>
    <scope>NUCLEOTIDE SEQUENCE [LARGE SCALE GENOMIC DNA]</scope>
</reference>
<evidence type="ECO:0000313" key="2">
    <source>
        <dbReference type="EMBL" id="CAG27173.1"/>
    </source>
</evidence>